<feature type="transmembrane region" description="Helical" evidence="6">
    <location>
        <begin position="755"/>
        <end position="772"/>
    </location>
</feature>
<comment type="caution">
    <text evidence="7">The sequence shown here is derived from an EMBL/GenBank/DDBJ whole genome shotgun (WGS) entry which is preliminary data.</text>
</comment>
<dbReference type="EMBL" id="VOSB01000003">
    <property type="protein sequence ID" value="TXE19732.1"/>
    <property type="molecule type" value="Genomic_DNA"/>
</dbReference>
<feature type="transmembrane region" description="Helical" evidence="6">
    <location>
        <begin position="12"/>
        <end position="36"/>
    </location>
</feature>
<dbReference type="OrthoDB" id="1096108at2"/>
<evidence type="ECO:0000313" key="7">
    <source>
        <dbReference type="EMBL" id="TXE19732.1"/>
    </source>
</evidence>
<dbReference type="AlphaFoldDB" id="A0A5C7BAZ3"/>
<evidence type="ECO:0000256" key="1">
    <source>
        <dbReference type="ARBA" id="ARBA00004651"/>
    </source>
</evidence>
<keyword evidence="5 6" id="KW-0472">Membrane</keyword>
<feature type="transmembrane region" description="Helical" evidence="6">
    <location>
        <begin position="713"/>
        <end position="735"/>
    </location>
</feature>
<feature type="transmembrane region" description="Helical" evidence="6">
    <location>
        <begin position="428"/>
        <end position="446"/>
    </location>
</feature>
<keyword evidence="8" id="KW-1185">Reference proteome</keyword>
<gene>
    <name evidence="7" type="ORF">ES692_02990</name>
</gene>
<dbReference type="GO" id="GO:0015920">
    <property type="term" value="P:lipopolysaccharide transport"/>
    <property type="evidence" value="ECO:0007669"/>
    <property type="project" value="TreeGrafter"/>
</dbReference>
<dbReference type="PANTHER" id="PTHR33529">
    <property type="entry name" value="SLR0882 PROTEIN-RELATED"/>
    <property type="match status" value="1"/>
</dbReference>
<dbReference type="GO" id="GO:0043190">
    <property type="term" value="C:ATP-binding cassette (ABC) transporter complex"/>
    <property type="evidence" value="ECO:0007669"/>
    <property type="project" value="TreeGrafter"/>
</dbReference>
<dbReference type="RefSeq" id="WP_147231101.1">
    <property type="nucleotide sequence ID" value="NZ_VOSB01000003.1"/>
</dbReference>
<feature type="transmembrane region" description="Helical" evidence="6">
    <location>
        <begin position="370"/>
        <end position="390"/>
    </location>
</feature>
<evidence type="ECO:0000256" key="3">
    <source>
        <dbReference type="ARBA" id="ARBA00022692"/>
    </source>
</evidence>
<feature type="transmembrane region" description="Helical" evidence="6">
    <location>
        <begin position="685"/>
        <end position="706"/>
    </location>
</feature>
<feature type="transmembrane region" description="Helical" evidence="6">
    <location>
        <begin position="562"/>
        <end position="579"/>
    </location>
</feature>
<evidence type="ECO:0000313" key="8">
    <source>
        <dbReference type="Proteomes" id="UP000321938"/>
    </source>
</evidence>
<dbReference type="InterPro" id="IPR005495">
    <property type="entry name" value="LptG/LptF_permease"/>
</dbReference>
<keyword evidence="2" id="KW-1003">Cell membrane</keyword>
<sequence length="786" mass="89430">MKILDRYILKTYLKTFLTVFIILMFIFVLQAVWLYIGDLAGKDLDSFIILKLLLYITPTLIPLILPLTILLVSIMVFGQFAENYEFAAMKSTGISLQRAMKSLSVFIVLLGIVTFIFSNNVIPWANKNVYNLRKNIAQVKPAMAITKGQFNDIGSYNIKVEDKSGENGEFLKNVVIHKKAATNAKNRTVIIAESGLLEGNENSNLIQLILYNGNYYEEIVNRDPKQNRKKPYAKSYFEEYTINVDLEGFNDVDMDDQSYDNRYNMLNVNDLNYTIDSLYEKRIVALKNFSTTLYNRTSIGTLNKNILPQKDSIFEGDILSLFNDKTKIQLLNLSKNSITSTKQIISSNKQNFTTQTRWRNKHVISLHEKYVLGIACIILFFVGAPLGALIRKGGIGLPLVIAILLFLTYHFIGIFAKNSSLDDSINPIAATWLSTAIMLPLSIYLTRRATKDRPLFESEGLLNPLKKLFGIKSKILVFDTNVLDINSEEYSTLLSYDNSKLIDVVKHYRQYDYDIGYKNSSIAILESRGITKQELKFGGNLTDHAYEESLRLKYLYEENSKLAFILYVIAVIFVLPGAILKNNGFPTIGNSLYVISLCIGVIYLFALMKSFIDNSNLNKQLGTNNVSNVIIFLLLGLPLYFIFYFFQKKKINEDLKISAKKSASISPEILDREGFKSKHKDYKTYAKYALIFYSFTVILGVLFFVFKNNKVPAAASASIELSAVSSFIFLVYLIISSITFNKLYAFINHSKNANTILWTILGFIIYPVIYISRQKKITEDTSTEKK</sequence>
<dbReference type="STRING" id="1123037.GCA_000425305_00964"/>
<protein>
    <submittedName>
        <fullName evidence="7">YjgP/YjgQ family permease</fullName>
    </submittedName>
</protein>
<dbReference type="Proteomes" id="UP000321938">
    <property type="component" value="Unassembled WGS sequence"/>
</dbReference>
<organism evidence="7 8">
    <name type="scientific">Psychroserpens burtonensis</name>
    <dbReference type="NCBI Taxonomy" id="49278"/>
    <lineage>
        <taxon>Bacteria</taxon>
        <taxon>Pseudomonadati</taxon>
        <taxon>Bacteroidota</taxon>
        <taxon>Flavobacteriia</taxon>
        <taxon>Flavobacteriales</taxon>
        <taxon>Flavobacteriaceae</taxon>
        <taxon>Psychroserpens</taxon>
    </lineage>
</organism>
<reference evidence="7 8" key="1">
    <citation type="submission" date="2019-08" db="EMBL/GenBank/DDBJ databases">
        <title>Genome of Psychroserpens burtonensis ACAM 167.</title>
        <authorList>
            <person name="Bowman J.P."/>
        </authorList>
    </citation>
    <scope>NUCLEOTIDE SEQUENCE [LARGE SCALE GENOMIC DNA]</scope>
    <source>
        <strain evidence="7 8">ACAM 167</strain>
    </source>
</reference>
<keyword evidence="4 6" id="KW-1133">Transmembrane helix</keyword>
<evidence type="ECO:0000256" key="4">
    <source>
        <dbReference type="ARBA" id="ARBA00022989"/>
    </source>
</evidence>
<comment type="subcellular location">
    <subcellularLocation>
        <location evidence="1">Cell membrane</location>
        <topology evidence="1">Multi-pass membrane protein</topology>
    </subcellularLocation>
</comment>
<proteinExistence type="predicted"/>
<evidence type="ECO:0000256" key="2">
    <source>
        <dbReference type="ARBA" id="ARBA00022475"/>
    </source>
</evidence>
<feature type="transmembrane region" description="Helical" evidence="6">
    <location>
        <begin position="48"/>
        <end position="81"/>
    </location>
</feature>
<feature type="transmembrane region" description="Helical" evidence="6">
    <location>
        <begin position="102"/>
        <end position="125"/>
    </location>
</feature>
<keyword evidence="3 6" id="KW-0812">Transmembrane</keyword>
<dbReference type="PANTHER" id="PTHR33529:SF6">
    <property type="entry name" value="YJGP_YJGQ FAMILY PERMEASE"/>
    <property type="match status" value="1"/>
</dbReference>
<dbReference type="Pfam" id="PF03739">
    <property type="entry name" value="LptF_LptG"/>
    <property type="match status" value="1"/>
</dbReference>
<name>A0A5C7BAZ3_9FLAO</name>
<feature type="transmembrane region" description="Helical" evidence="6">
    <location>
        <begin position="591"/>
        <end position="608"/>
    </location>
</feature>
<evidence type="ECO:0000256" key="5">
    <source>
        <dbReference type="ARBA" id="ARBA00023136"/>
    </source>
</evidence>
<feature type="transmembrane region" description="Helical" evidence="6">
    <location>
        <begin position="629"/>
        <end position="646"/>
    </location>
</feature>
<accession>A0A5C7BAZ3</accession>
<feature type="transmembrane region" description="Helical" evidence="6">
    <location>
        <begin position="397"/>
        <end position="416"/>
    </location>
</feature>
<evidence type="ECO:0000256" key="6">
    <source>
        <dbReference type="SAM" id="Phobius"/>
    </source>
</evidence>